<keyword evidence="2" id="KW-1185">Reference proteome</keyword>
<comment type="caution">
    <text evidence="1">The sequence shown here is derived from an EMBL/GenBank/DDBJ whole genome shotgun (WGS) entry which is preliminary data.</text>
</comment>
<reference evidence="1 2" key="2">
    <citation type="journal article" date="2022" name="Mol. Ecol. Resour.">
        <title>The genomes of chicory, endive, great burdock and yacon provide insights into Asteraceae paleo-polyploidization history and plant inulin production.</title>
        <authorList>
            <person name="Fan W."/>
            <person name="Wang S."/>
            <person name="Wang H."/>
            <person name="Wang A."/>
            <person name="Jiang F."/>
            <person name="Liu H."/>
            <person name="Zhao H."/>
            <person name="Xu D."/>
            <person name="Zhang Y."/>
        </authorList>
    </citation>
    <scope>NUCLEOTIDE SEQUENCE [LARGE SCALE GENOMIC DNA]</scope>
    <source>
        <strain evidence="2">cv. Punajuju</strain>
        <tissue evidence="1">Leaves</tissue>
    </source>
</reference>
<evidence type="ECO:0000313" key="1">
    <source>
        <dbReference type="EMBL" id="KAI3767600.1"/>
    </source>
</evidence>
<accession>A0ACB9F9U4</accession>
<reference evidence="2" key="1">
    <citation type="journal article" date="2022" name="Mol. Ecol. Resour.">
        <title>The genomes of chicory, endive, great burdock and yacon provide insights into Asteraceae palaeo-polyploidization history and plant inulin production.</title>
        <authorList>
            <person name="Fan W."/>
            <person name="Wang S."/>
            <person name="Wang H."/>
            <person name="Wang A."/>
            <person name="Jiang F."/>
            <person name="Liu H."/>
            <person name="Zhao H."/>
            <person name="Xu D."/>
            <person name="Zhang Y."/>
        </authorList>
    </citation>
    <scope>NUCLEOTIDE SEQUENCE [LARGE SCALE GENOMIC DNA]</scope>
    <source>
        <strain evidence="2">cv. Punajuju</strain>
    </source>
</reference>
<sequence length="192" mass="22177">MVKKHDDSWRMCIDYTDLNKACPKDCYPLPEIDQKVESLQGFRWKCFLDAYKGYHQIQMKKEDEEKTTFYTDRGTFCYQKMPFGLKNAGATYQRLIDQLFRNQNGRNIEVYVDDMVIKSPEATTLMADIEETIKTLEKEKMKLNPTKCAFGVEEGQFLGYYVTNQGVLPNPAKVQDALETKAPTTPEGDARP</sequence>
<protein>
    <submittedName>
        <fullName evidence="1">Uncharacterized protein</fullName>
    </submittedName>
</protein>
<dbReference type="Proteomes" id="UP001055811">
    <property type="component" value="Linkage Group LG03"/>
</dbReference>
<gene>
    <name evidence="1" type="ORF">L2E82_17847</name>
</gene>
<proteinExistence type="predicted"/>
<dbReference type="EMBL" id="CM042011">
    <property type="protein sequence ID" value="KAI3767600.1"/>
    <property type="molecule type" value="Genomic_DNA"/>
</dbReference>
<organism evidence="1 2">
    <name type="scientific">Cichorium intybus</name>
    <name type="common">Chicory</name>
    <dbReference type="NCBI Taxonomy" id="13427"/>
    <lineage>
        <taxon>Eukaryota</taxon>
        <taxon>Viridiplantae</taxon>
        <taxon>Streptophyta</taxon>
        <taxon>Embryophyta</taxon>
        <taxon>Tracheophyta</taxon>
        <taxon>Spermatophyta</taxon>
        <taxon>Magnoliopsida</taxon>
        <taxon>eudicotyledons</taxon>
        <taxon>Gunneridae</taxon>
        <taxon>Pentapetalae</taxon>
        <taxon>asterids</taxon>
        <taxon>campanulids</taxon>
        <taxon>Asterales</taxon>
        <taxon>Asteraceae</taxon>
        <taxon>Cichorioideae</taxon>
        <taxon>Cichorieae</taxon>
        <taxon>Cichoriinae</taxon>
        <taxon>Cichorium</taxon>
    </lineage>
</organism>
<evidence type="ECO:0000313" key="2">
    <source>
        <dbReference type="Proteomes" id="UP001055811"/>
    </source>
</evidence>
<name>A0ACB9F9U4_CICIN</name>